<reference evidence="2 3" key="1">
    <citation type="submission" date="2024-10" db="EMBL/GenBank/DDBJ databases">
        <title>The Natural Products Discovery Center: Release of the First 8490 Sequenced Strains for Exploring Actinobacteria Biosynthetic Diversity.</title>
        <authorList>
            <person name="Kalkreuter E."/>
            <person name="Kautsar S.A."/>
            <person name="Yang D."/>
            <person name="Bader C.D."/>
            <person name="Teijaro C.N."/>
            <person name="Fluegel L."/>
            <person name="Davis C.M."/>
            <person name="Simpson J.R."/>
            <person name="Lauterbach L."/>
            <person name="Steele A.D."/>
            <person name="Gui C."/>
            <person name="Meng S."/>
            <person name="Li G."/>
            <person name="Viehrig K."/>
            <person name="Ye F."/>
            <person name="Su P."/>
            <person name="Kiefer A.F."/>
            <person name="Nichols A."/>
            <person name="Cepeda A.J."/>
            <person name="Yan W."/>
            <person name="Fan B."/>
            <person name="Jiang Y."/>
            <person name="Adhikari A."/>
            <person name="Zheng C.-J."/>
            <person name="Schuster L."/>
            <person name="Cowan T.M."/>
            <person name="Smanski M.J."/>
            <person name="Chevrette M.G."/>
            <person name="De Carvalho L.P.S."/>
            <person name="Shen B."/>
        </authorList>
    </citation>
    <scope>NUCLEOTIDE SEQUENCE [LARGE SCALE GENOMIC DNA]</scope>
    <source>
        <strain evidence="2 3">NPDC019377</strain>
    </source>
</reference>
<keyword evidence="3" id="KW-1185">Reference proteome</keyword>
<dbReference type="Proteomes" id="UP001611494">
    <property type="component" value="Unassembled WGS sequence"/>
</dbReference>
<evidence type="ECO:0000313" key="2">
    <source>
        <dbReference type="EMBL" id="MFI2229577.1"/>
    </source>
</evidence>
<comment type="caution">
    <text evidence="2">The sequence shown here is derived from an EMBL/GenBank/DDBJ whole genome shotgun (WGS) entry which is preliminary data.</text>
</comment>
<sequence>MRLDLRRTRSTGYTNRPRYPGQGLTRGSEGREGGPAAHRPAGAQPAHRRRSVPRHHRLGEHPPRLRHRHRQTVDQLDGRGPDGLIGHSRALDSVTDTEVGAALETLWGDAAVNTWNARRAAVGKWLSWCAEQGWTAPRVPTSAARSTPPDSDTPVRSRTAIDRLIGRRDVHLREKTLWRMLYETCARTGFDRENGNRLVSNSGIGWAARGRFLIAKFDTTRTVCRSGGAGLVERNVRCRLKRPPVVGRGQGGVGYVA</sequence>
<dbReference type="EMBL" id="JBIRYL010000001">
    <property type="protein sequence ID" value="MFI2229577.1"/>
    <property type="molecule type" value="Genomic_DNA"/>
</dbReference>
<evidence type="ECO:0000256" key="1">
    <source>
        <dbReference type="SAM" id="MobiDB-lite"/>
    </source>
</evidence>
<name>A0ABW7VXM8_9NOCA</name>
<evidence type="ECO:0008006" key="4">
    <source>
        <dbReference type="Google" id="ProtNLM"/>
    </source>
</evidence>
<organism evidence="2 3">
    <name type="scientific">Nocardia testacea</name>
    <dbReference type="NCBI Taxonomy" id="248551"/>
    <lineage>
        <taxon>Bacteria</taxon>
        <taxon>Bacillati</taxon>
        <taxon>Actinomycetota</taxon>
        <taxon>Actinomycetes</taxon>
        <taxon>Mycobacteriales</taxon>
        <taxon>Nocardiaceae</taxon>
        <taxon>Nocardia</taxon>
    </lineage>
</organism>
<feature type="compositionally biased region" description="Basic residues" evidence="1">
    <location>
        <begin position="46"/>
        <end position="70"/>
    </location>
</feature>
<proteinExistence type="predicted"/>
<evidence type="ECO:0000313" key="3">
    <source>
        <dbReference type="Proteomes" id="UP001611494"/>
    </source>
</evidence>
<protein>
    <recommendedName>
        <fullName evidence="4">Core-binding (CB) domain-containing protein</fullName>
    </recommendedName>
</protein>
<dbReference type="RefSeq" id="WP_397060539.1">
    <property type="nucleotide sequence ID" value="NZ_JBIRYL010000001.1"/>
</dbReference>
<feature type="region of interest" description="Disordered" evidence="1">
    <location>
        <begin position="1"/>
        <end position="88"/>
    </location>
</feature>
<accession>A0ABW7VXM8</accession>
<gene>
    <name evidence="2" type="ORF">ACH49Z_06970</name>
</gene>